<gene>
    <name evidence="1" type="ORF">SDC9_193122</name>
</gene>
<dbReference type="EMBL" id="VSSQ01105550">
    <property type="protein sequence ID" value="MPN45555.1"/>
    <property type="molecule type" value="Genomic_DNA"/>
</dbReference>
<name>A0A645I2N9_9ZZZZ</name>
<reference evidence="1" key="1">
    <citation type="submission" date="2019-08" db="EMBL/GenBank/DDBJ databases">
        <authorList>
            <person name="Kucharzyk K."/>
            <person name="Murdoch R.W."/>
            <person name="Higgins S."/>
            <person name="Loffler F."/>
        </authorList>
    </citation>
    <scope>NUCLEOTIDE SEQUENCE</scope>
</reference>
<organism evidence="1">
    <name type="scientific">bioreactor metagenome</name>
    <dbReference type="NCBI Taxonomy" id="1076179"/>
    <lineage>
        <taxon>unclassified sequences</taxon>
        <taxon>metagenomes</taxon>
        <taxon>ecological metagenomes</taxon>
    </lineage>
</organism>
<comment type="caution">
    <text evidence="1">The sequence shown here is derived from an EMBL/GenBank/DDBJ whole genome shotgun (WGS) entry which is preliminary data.</text>
</comment>
<dbReference type="AlphaFoldDB" id="A0A645I2N9"/>
<proteinExistence type="predicted"/>
<protein>
    <submittedName>
        <fullName evidence="1">Uncharacterized protein</fullName>
    </submittedName>
</protein>
<sequence length="45" mass="4777">MVITFGSANLTSNKQCKFSSSVSKNGISVVYGRSVSIFSMKTANV</sequence>
<accession>A0A645I2N9</accession>
<evidence type="ECO:0000313" key="1">
    <source>
        <dbReference type="EMBL" id="MPN45555.1"/>
    </source>
</evidence>